<organism evidence="5 7">
    <name type="scientific">Catenibacterium mitsuokai</name>
    <dbReference type="NCBI Taxonomy" id="100886"/>
    <lineage>
        <taxon>Bacteria</taxon>
        <taxon>Bacillati</taxon>
        <taxon>Bacillota</taxon>
        <taxon>Erysipelotrichia</taxon>
        <taxon>Erysipelotrichales</taxon>
        <taxon>Coprobacillaceae</taxon>
        <taxon>Catenibacterium</taxon>
    </lineage>
</organism>
<dbReference type="Proteomes" id="UP001196408">
    <property type="component" value="Unassembled WGS sequence"/>
</dbReference>
<evidence type="ECO:0000313" key="6">
    <source>
        <dbReference type="EMBL" id="MBV3393085.1"/>
    </source>
</evidence>
<dbReference type="Pfam" id="PF12833">
    <property type="entry name" value="HTH_18"/>
    <property type="match status" value="1"/>
</dbReference>
<dbReference type="RefSeq" id="WP_006504435.1">
    <property type="nucleotide sequence ID" value="NZ_CP102271.1"/>
</dbReference>
<dbReference type="GO" id="GO:0043565">
    <property type="term" value="F:sequence-specific DNA binding"/>
    <property type="evidence" value="ECO:0007669"/>
    <property type="project" value="InterPro"/>
</dbReference>
<dbReference type="InterPro" id="IPR009057">
    <property type="entry name" value="Homeodomain-like_sf"/>
</dbReference>
<evidence type="ECO:0000259" key="4">
    <source>
        <dbReference type="PROSITE" id="PS01124"/>
    </source>
</evidence>
<dbReference type="Proteomes" id="UP001197492">
    <property type="component" value="Unassembled WGS sequence"/>
</dbReference>
<evidence type="ECO:0000256" key="2">
    <source>
        <dbReference type="ARBA" id="ARBA00023125"/>
    </source>
</evidence>
<evidence type="ECO:0000313" key="8">
    <source>
        <dbReference type="Proteomes" id="UP001197492"/>
    </source>
</evidence>
<dbReference type="InterPro" id="IPR018060">
    <property type="entry name" value="HTH_AraC"/>
</dbReference>
<dbReference type="PANTHER" id="PTHR43280:SF2">
    <property type="entry name" value="HTH-TYPE TRANSCRIPTIONAL REGULATOR EXSA"/>
    <property type="match status" value="1"/>
</dbReference>
<sequence>MIQYEKINDDLNLPIKLIRFEGDICEPIHKHWHNSLEIVLPICNGEYGWVDGRYYKLYQENNRPFIINSRSIHAFESGRPKPYIGLALQINYHFLKEVYPEIDHIYFKQPDEEVGTLIKKQLFLINEYYETDSNHKDLLIYSALYHLIYLLVEHLSIEKKDKVELKSEKNKHRITSIINYIDDNYQEDLTIEVLSDVFHLSEGHLSKLFKENLGMTIKAYISQTRAKEVRQALLDSDLPLIDIAIMCGFPNVKSMNKVFKDLYHCTPNQFRHDCK</sequence>
<evidence type="ECO:0000313" key="7">
    <source>
        <dbReference type="Proteomes" id="UP001196408"/>
    </source>
</evidence>
<dbReference type="EMBL" id="JAHOEL010000045">
    <property type="protein sequence ID" value="MBV3393085.1"/>
    <property type="molecule type" value="Genomic_DNA"/>
</dbReference>
<name>A0AAW4MS06_9FIRM</name>
<dbReference type="AlphaFoldDB" id="A0AAW4MS06"/>
<dbReference type="GO" id="GO:0003700">
    <property type="term" value="F:DNA-binding transcription factor activity"/>
    <property type="evidence" value="ECO:0007669"/>
    <property type="project" value="InterPro"/>
</dbReference>
<dbReference type="SMART" id="SM00342">
    <property type="entry name" value="HTH_ARAC"/>
    <property type="match status" value="1"/>
</dbReference>
<dbReference type="PANTHER" id="PTHR43280">
    <property type="entry name" value="ARAC-FAMILY TRANSCRIPTIONAL REGULATOR"/>
    <property type="match status" value="1"/>
</dbReference>
<protein>
    <submittedName>
        <fullName evidence="5">AraC family transcriptional regulator</fullName>
    </submittedName>
</protein>
<evidence type="ECO:0000256" key="1">
    <source>
        <dbReference type="ARBA" id="ARBA00023015"/>
    </source>
</evidence>
<proteinExistence type="predicted"/>
<evidence type="ECO:0000313" key="5">
    <source>
        <dbReference type="EMBL" id="MBV3383075.1"/>
    </source>
</evidence>
<accession>A0AAW4MS06</accession>
<dbReference type="EMBL" id="JAHOEF010000047">
    <property type="protein sequence ID" value="MBV3383075.1"/>
    <property type="molecule type" value="Genomic_DNA"/>
</dbReference>
<comment type="caution">
    <text evidence="5">The sequence shown here is derived from an EMBL/GenBank/DDBJ whole genome shotgun (WGS) entry which is preliminary data.</text>
</comment>
<gene>
    <name evidence="5" type="ORF">KSV97_07570</name>
    <name evidence="6" type="ORF">KSW06_07445</name>
</gene>
<keyword evidence="8" id="KW-1185">Reference proteome</keyword>
<evidence type="ECO:0000256" key="3">
    <source>
        <dbReference type="ARBA" id="ARBA00023163"/>
    </source>
</evidence>
<dbReference type="PROSITE" id="PS01124">
    <property type="entry name" value="HTH_ARAC_FAMILY_2"/>
    <property type="match status" value="1"/>
</dbReference>
<dbReference type="Gene3D" id="1.10.10.60">
    <property type="entry name" value="Homeodomain-like"/>
    <property type="match status" value="2"/>
</dbReference>
<feature type="domain" description="HTH araC/xylS-type" evidence="4">
    <location>
        <begin position="175"/>
        <end position="273"/>
    </location>
</feature>
<reference evidence="5 8" key="1">
    <citation type="submission" date="2021-06" db="EMBL/GenBank/DDBJ databases">
        <title>Collection of gut derived symbiotic bacterial strains cultured from healthy donors.</title>
        <authorList>
            <person name="Lin H."/>
            <person name="Littmann E."/>
            <person name="Pamer E.G."/>
        </authorList>
    </citation>
    <scope>NUCLEOTIDE SEQUENCE</scope>
    <source>
        <strain evidence="6 8">MSK.21.70</strain>
        <strain evidence="5">MSK.21.82</strain>
    </source>
</reference>
<keyword evidence="1" id="KW-0805">Transcription regulation</keyword>
<keyword evidence="2" id="KW-0238">DNA-binding</keyword>
<keyword evidence="3" id="KW-0804">Transcription</keyword>
<dbReference type="SUPFAM" id="SSF46689">
    <property type="entry name" value="Homeodomain-like"/>
    <property type="match status" value="2"/>
</dbReference>